<protein>
    <recommendedName>
        <fullName evidence="2">separase</fullName>
        <ecNumber evidence="2">3.4.22.49</ecNumber>
    </recommendedName>
</protein>
<name>A0AA39NRN4_9AGAR</name>
<keyword evidence="3" id="KW-0378">Hydrolase</keyword>
<dbReference type="InterPro" id="IPR005314">
    <property type="entry name" value="Peptidase_C50"/>
</dbReference>
<dbReference type="SUPFAM" id="SSF48452">
    <property type="entry name" value="TPR-like"/>
    <property type="match status" value="2"/>
</dbReference>
<dbReference type="GO" id="GO:0004197">
    <property type="term" value="F:cysteine-type endopeptidase activity"/>
    <property type="evidence" value="ECO:0007669"/>
    <property type="project" value="InterPro"/>
</dbReference>
<evidence type="ECO:0000256" key="3">
    <source>
        <dbReference type="ARBA" id="ARBA00022801"/>
    </source>
</evidence>
<dbReference type="GO" id="GO:0072686">
    <property type="term" value="C:mitotic spindle"/>
    <property type="evidence" value="ECO:0007669"/>
    <property type="project" value="TreeGrafter"/>
</dbReference>
<evidence type="ECO:0000256" key="1">
    <source>
        <dbReference type="ARBA" id="ARBA00000451"/>
    </source>
</evidence>
<accession>A0AA39NRN4</accession>
<evidence type="ECO:0000313" key="7">
    <source>
        <dbReference type="EMBL" id="KAK0470583.1"/>
    </source>
</evidence>
<dbReference type="Gene3D" id="1.25.40.10">
    <property type="entry name" value="Tetratricopeptide repeat domain"/>
    <property type="match status" value="1"/>
</dbReference>
<feature type="domain" description="Peptidase C50" evidence="6">
    <location>
        <begin position="1890"/>
        <end position="1987"/>
    </location>
</feature>
<gene>
    <name evidence="7" type="ORF">IW261DRAFT_1010143</name>
</gene>
<evidence type="ECO:0000256" key="2">
    <source>
        <dbReference type="ARBA" id="ARBA00012489"/>
    </source>
</evidence>
<dbReference type="GO" id="GO:0006508">
    <property type="term" value="P:proteolysis"/>
    <property type="evidence" value="ECO:0007669"/>
    <property type="project" value="InterPro"/>
</dbReference>
<feature type="region of interest" description="Disordered" evidence="5">
    <location>
        <begin position="391"/>
        <end position="419"/>
    </location>
</feature>
<dbReference type="GO" id="GO:0044732">
    <property type="term" value="C:mitotic spindle pole body"/>
    <property type="evidence" value="ECO:0007669"/>
    <property type="project" value="TreeGrafter"/>
</dbReference>
<proteinExistence type="predicted"/>
<dbReference type="GO" id="GO:0005634">
    <property type="term" value="C:nucleus"/>
    <property type="evidence" value="ECO:0007669"/>
    <property type="project" value="InterPro"/>
</dbReference>
<dbReference type="Pfam" id="PF03568">
    <property type="entry name" value="Separin_C"/>
    <property type="match status" value="1"/>
</dbReference>
<dbReference type="EMBL" id="JAUEPR010000063">
    <property type="protein sequence ID" value="KAK0470583.1"/>
    <property type="molecule type" value="Genomic_DNA"/>
</dbReference>
<dbReference type="GO" id="GO:0051307">
    <property type="term" value="P:meiotic chromosome separation"/>
    <property type="evidence" value="ECO:0007669"/>
    <property type="project" value="TreeGrafter"/>
</dbReference>
<dbReference type="EC" id="3.4.22.49" evidence="2"/>
<evidence type="ECO:0000256" key="5">
    <source>
        <dbReference type="SAM" id="MobiDB-lite"/>
    </source>
</evidence>
<evidence type="ECO:0000313" key="8">
    <source>
        <dbReference type="Proteomes" id="UP001175227"/>
    </source>
</evidence>
<comment type="caution">
    <text evidence="7">The sequence shown here is derived from an EMBL/GenBank/DDBJ whole genome shotgun (WGS) entry which is preliminary data.</text>
</comment>
<keyword evidence="4" id="KW-0159">Chromosome partition</keyword>
<dbReference type="PANTHER" id="PTHR12792:SF0">
    <property type="entry name" value="SEPARIN"/>
    <property type="match status" value="1"/>
</dbReference>
<dbReference type="Proteomes" id="UP001175227">
    <property type="component" value="Unassembled WGS sequence"/>
</dbReference>
<keyword evidence="8" id="KW-1185">Reference proteome</keyword>
<dbReference type="PANTHER" id="PTHR12792">
    <property type="entry name" value="EXTRA SPINDLE POLES 1-RELATED"/>
    <property type="match status" value="1"/>
</dbReference>
<dbReference type="InterPro" id="IPR030397">
    <property type="entry name" value="SEPARIN_core_dom"/>
</dbReference>
<sequence length="2080" mass="231222">MPVASTSRRTRTNGASKTSAVDHLADQLASGLSITNAKGKEKAQTPILSTERQRVVAMRAVNSASQSLASIVASGWKRSTGDSPRKLTEAKSAATSAATHIVSLRELCPGDIDVERAAMSVLGKLVALDMYDAALLSLPEMHSSLCRLLSVTIPSKSNSSDKLHLITVPIPAIPTSIEPALLTLLSNYFMYALVVITSTYFPPQKSTIRPSKLPIDFLTHLEDTLRREFTLISWMPFFQRLPAKHMDFILTRIYSVLTKSIPAELMQSNNSSAFFIRMHGLCCLAYTSPGTVGSPDVFWEQPTKCAAVYMKSLLSEQPSSSDVQQQAANTLVLAFLHLVSIAETKRDSAEFLKGKGFVAFCEYWMELANRNGNVSVLDKIVGLIHRASPRKEVAQSQGNTEILKRGEKNDPTSPPPKMDRVHFCANLTRATASLDKPDEGSLCDALDSTMALLDETVKTLRRDTDISWMEGKGDRALERLRRAAAKIIEATLGGSDARFKDVSDICSLLELIVNVLEQLTRLKPSKNSLTQALDTLFVLSRSKLDVSNIRTYVPAHRHLARAATLVELGKDGLTAFDEANFVRCISGAFHNVGGTLYQSERHASAISFLKDGCELGSKALSLRSRPGSEGDDKEGGWTQLSNQLYRRWQLLGLCYAKIGDRKPAHEAFVQCIRTFPYPASDFVHHSGTASLSALFACSPAVKELCTIVDKVTYQGVCDLMLCHSDISLRFAGLDDPSVVGALLERQLEILESHLTKKSVQVVAAGLLKDATEVYACAGMSLRRARVLIKSLIFAYHCGLEIISQIGTPDAIVVDILALVSEHPAKDVGLAMYSSQYRAMAHIWQAMHTHRRADPQQMALIIENSDAACEILRSYLQSGADAKVSRKATPKQPSARKVTKVVSSTRRTTAKKTPAKTPTTPKPRQRKALEDVPLNTATPAEIADQSSTTNVVFEDTEKLLDALQSMVHILGVLSLLIPRVNVLDVMRRISQCSMGSSCDRYVWTSAQLAHDYASLGKMKRANKIFDQLSSTVQAGQVSFDVAITFFLRFAESRAVLDDIAQSSDLYQSALDLSDNLKEDKTLSPLQRVQRRIIRIEKTAMAFHVHSLIQSCQDNTATYVDGLLQSLRKWNRAFDALSRLQPPSSKPKPYDETDPFTDPAVSRTSEEVSSNPGKKDFSRREAMNELGWRISEGLILTLFALCDGYAMQGSAREAEFFAQQAEDLAQSLNAPGMMARALIRKAELQLHQEKLEEGQESLATALQLMCDDSGIDLADIHRLRGQFSEDNADGDYQVAAEILEQLDKTFGLFDGLAFGPRRSTGAELTVPGLLTKLLRNRIWHLRDDNGEQSAELLEKFMCLSYNSQTKAEENSLLAKLALYGVYKRFRADMFLSSLTESTIALPLGTMGADMPTLSGTSLEISRSLETAARMFGENLKLTVHNGDVSHVREAAIKLALIRAFQTSLGKSGTDGPLLVANLLDTSSAITLRREMYEAILQKFSAAVSLDDCQWPPMSASRTPQISSRPVLRRPFTSDVPEDEPDEAESSLKDYWNHVQQRYRSRSVDIPTLSTCQMTSLPSTWSIVHMCVTEDKGTLFVTRQYGGDVRDRDLVFCVPLKGRRDGEGSEEHLTFEDAITEFQDIIRASNETTKAAVNIKPNDDNAKSKWWKERASLDTRLRELLQNIEFCWLGAFKTILSPCPRLSAEEITHLRSLFDKAFQRGLHLQDKKTKQKAIGHRKIASDYQTPNRVTLDDTLMECFSTLSPQCQDEELEDLVYFMLDLYQFHGVSVAIAEIDVTQVVVDLRSALEEHASQSQRSKKAHNVPPQDEHIFLVLDKDIQGLPWENIPILRGRSISRIPSVEFLLDRVEFSRWQRKARCRSSAESDVDRALVDPRNGYYLLNPSGDLNRTEGRFKEWAEDMESAGWRGIVGRPPSEQQFLNALQDRDLVVYFGHGGGEQYIRSHRIRHLPRCAAVMLWGCSSGFLREMGAFDRVGAPYNYMIAGCPTLVANLWDVTDRDIDKFSQSVFDKLRLTKDYVQGWTVESMMDPERTSLVAAVARSRDVCKLKYLTGAAPVVYGIPFYL</sequence>
<dbReference type="PROSITE" id="PS51700">
    <property type="entry name" value="SEPARIN"/>
    <property type="match status" value="1"/>
</dbReference>
<dbReference type="InterPro" id="IPR011990">
    <property type="entry name" value="TPR-like_helical_dom_sf"/>
</dbReference>
<feature type="region of interest" description="Disordered" evidence="5">
    <location>
        <begin position="881"/>
        <end position="931"/>
    </location>
</feature>
<evidence type="ECO:0000256" key="4">
    <source>
        <dbReference type="ARBA" id="ARBA00022829"/>
    </source>
</evidence>
<comment type="catalytic activity">
    <reaction evidence="1">
        <text>All bonds known to be hydrolyzed by this endopeptidase have arginine in P1 and an acidic residue in P4. P6 is often occupied by an acidic residue or by a hydroxy-amino-acid residue, the phosphorylation of which enhances cleavage.</text>
        <dbReference type="EC" id="3.4.22.49"/>
    </reaction>
</comment>
<dbReference type="GO" id="GO:0005737">
    <property type="term" value="C:cytoplasm"/>
    <property type="evidence" value="ECO:0007669"/>
    <property type="project" value="TreeGrafter"/>
</dbReference>
<feature type="region of interest" description="Disordered" evidence="5">
    <location>
        <begin position="1137"/>
        <end position="1175"/>
    </location>
</feature>
<reference evidence="7" key="1">
    <citation type="submission" date="2023-06" db="EMBL/GenBank/DDBJ databases">
        <authorList>
            <consortium name="Lawrence Berkeley National Laboratory"/>
            <person name="Ahrendt S."/>
            <person name="Sahu N."/>
            <person name="Indic B."/>
            <person name="Wong-Bajracharya J."/>
            <person name="Merenyi Z."/>
            <person name="Ke H.-M."/>
            <person name="Monk M."/>
            <person name="Kocsube S."/>
            <person name="Drula E."/>
            <person name="Lipzen A."/>
            <person name="Balint B."/>
            <person name="Henrissat B."/>
            <person name="Andreopoulos B."/>
            <person name="Martin F.M."/>
            <person name="Harder C.B."/>
            <person name="Rigling D."/>
            <person name="Ford K.L."/>
            <person name="Foster G.D."/>
            <person name="Pangilinan J."/>
            <person name="Papanicolaou A."/>
            <person name="Barry K."/>
            <person name="LaButti K."/>
            <person name="Viragh M."/>
            <person name="Koriabine M."/>
            <person name="Yan M."/>
            <person name="Riley R."/>
            <person name="Champramary S."/>
            <person name="Plett K.L."/>
            <person name="Tsai I.J."/>
            <person name="Slot J."/>
            <person name="Sipos G."/>
            <person name="Plett J."/>
            <person name="Nagy L.G."/>
            <person name="Grigoriev I.V."/>
        </authorList>
    </citation>
    <scope>NUCLEOTIDE SEQUENCE</scope>
    <source>
        <strain evidence="7">ICMP 16352</strain>
    </source>
</reference>
<evidence type="ECO:0000259" key="6">
    <source>
        <dbReference type="PROSITE" id="PS51700"/>
    </source>
</evidence>
<organism evidence="7 8">
    <name type="scientific">Armillaria novae-zelandiae</name>
    <dbReference type="NCBI Taxonomy" id="153914"/>
    <lineage>
        <taxon>Eukaryota</taxon>
        <taxon>Fungi</taxon>
        <taxon>Dikarya</taxon>
        <taxon>Basidiomycota</taxon>
        <taxon>Agaricomycotina</taxon>
        <taxon>Agaricomycetes</taxon>
        <taxon>Agaricomycetidae</taxon>
        <taxon>Agaricales</taxon>
        <taxon>Marasmiineae</taxon>
        <taxon>Physalacriaceae</taxon>
        <taxon>Armillaria</taxon>
    </lineage>
</organism>